<organism evidence="2 3">
    <name type="scientific">Arachis hypogaea</name>
    <name type="common">Peanut</name>
    <dbReference type="NCBI Taxonomy" id="3818"/>
    <lineage>
        <taxon>Eukaryota</taxon>
        <taxon>Viridiplantae</taxon>
        <taxon>Streptophyta</taxon>
        <taxon>Embryophyta</taxon>
        <taxon>Tracheophyta</taxon>
        <taxon>Spermatophyta</taxon>
        <taxon>Magnoliopsida</taxon>
        <taxon>eudicotyledons</taxon>
        <taxon>Gunneridae</taxon>
        <taxon>Pentapetalae</taxon>
        <taxon>rosids</taxon>
        <taxon>fabids</taxon>
        <taxon>Fabales</taxon>
        <taxon>Fabaceae</taxon>
        <taxon>Papilionoideae</taxon>
        <taxon>50 kb inversion clade</taxon>
        <taxon>dalbergioids sensu lato</taxon>
        <taxon>Dalbergieae</taxon>
        <taxon>Pterocarpus clade</taxon>
        <taxon>Arachis</taxon>
    </lineage>
</organism>
<sequence length="267" mass="29426">MAENVFLLVHHRKKIDENTSEGVTFTSKKQVGVFVNLSTSLKDLRNSILQKLGQCGKKHVKQLFFRILISLRQGYVKFGKYEMLGDDDIRVIFHDFQLGAMEFFARMVDVEGSSSGFAPNPPTVGLEGASSAIPIGHDVIVHVSSPSFAADLPVQADNADDLGDVRTFSELAAAIRAAQLGPPSTTPFAAYPTVNCHTYQLPPSPSATFFSVPGTHPPPTPTSLHPTRWSLSSHRSPPLHQALRRQWRLTNEAPLVRSLTFPMQRKL</sequence>
<evidence type="ECO:0000313" key="3">
    <source>
        <dbReference type="Proteomes" id="UP000289738"/>
    </source>
</evidence>
<evidence type="ECO:0000256" key="1">
    <source>
        <dbReference type="SAM" id="MobiDB-lite"/>
    </source>
</evidence>
<evidence type="ECO:0000313" key="2">
    <source>
        <dbReference type="EMBL" id="RYR11540.1"/>
    </source>
</evidence>
<dbReference type="Proteomes" id="UP000289738">
    <property type="component" value="Chromosome B04"/>
</dbReference>
<feature type="region of interest" description="Disordered" evidence="1">
    <location>
        <begin position="216"/>
        <end position="235"/>
    </location>
</feature>
<protein>
    <submittedName>
        <fullName evidence="2">Uncharacterized protein</fullName>
    </submittedName>
</protein>
<gene>
    <name evidence="2" type="ORF">Ahy_B04g069058</name>
</gene>
<keyword evidence="3" id="KW-1185">Reference proteome</keyword>
<proteinExistence type="predicted"/>
<accession>A0A444ZBI2</accession>
<dbReference type="EMBL" id="SDMP01000014">
    <property type="protein sequence ID" value="RYR11540.1"/>
    <property type="molecule type" value="Genomic_DNA"/>
</dbReference>
<dbReference type="AlphaFoldDB" id="A0A444ZBI2"/>
<reference evidence="2 3" key="1">
    <citation type="submission" date="2019-01" db="EMBL/GenBank/DDBJ databases">
        <title>Sequencing of cultivated peanut Arachis hypogaea provides insights into genome evolution and oil improvement.</title>
        <authorList>
            <person name="Chen X."/>
        </authorList>
    </citation>
    <scope>NUCLEOTIDE SEQUENCE [LARGE SCALE GENOMIC DNA]</scope>
    <source>
        <strain evidence="3">cv. Fuhuasheng</strain>
        <tissue evidence="2">Leaves</tissue>
    </source>
</reference>
<comment type="caution">
    <text evidence="2">The sequence shown here is derived from an EMBL/GenBank/DDBJ whole genome shotgun (WGS) entry which is preliminary data.</text>
</comment>
<name>A0A444ZBI2_ARAHY</name>